<dbReference type="AlphaFoldDB" id="A0AAQ3NWQ7"/>
<sequence length="133" mass="15061">MTNIENHDLAAVDAPATWMRFRVDIAGELRCWRQSSHGATAVRAKEMTAMMEVRRCEHDFSQDANSNSIAIGFSLASTAKKQASMVPPWNLDENEGNTALAERLAVDEIWRRRWLRVTVSGRCATVACRFWYA</sequence>
<dbReference type="EMBL" id="CP144698">
    <property type="protein sequence ID" value="WVZ16437.1"/>
    <property type="molecule type" value="Genomic_DNA"/>
</dbReference>
<accession>A0AAQ3NWQ7</accession>
<evidence type="ECO:0000313" key="2">
    <source>
        <dbReference type="Proteomes" id="UP001374535"/>
    </source>
</evidence>
<protein>
    <submittedName>
        <fullName evidence="1">Uncharacterized protein</fullName>
    </submittedName>
</protein>
<proteinExistence type="predicted"/>
<evidence type="ECO:0000313" key="1">
    <source>
        <dbReference type="EMBL" id="WVZ16437.1"/>
    </source>
</evidence>
<keyword evidence="2" id="KW-1185">Reference proteome</keyword>
<name>A0AAQ3NWQ7_VIGMU</name>
<organism evidence="1 2">
    <name type="scientific">Vigna mungo</name>
    <name type="common">Black gram</name>
    <name type="synonym">Phaseolus mungo</name>
    <dbReference type="NCBI Taxonomy" id="3915"/>
    <lineage>
        <taxon>Eukaryota</taxon>
        <taxon>Viridiplantae</taxon>
        <taxon>Streptophyta</taxon>
        <taxon>Embryophyta</taxon>
        <taxon>Tracheophyta</taxon>
        <taxon>Spermatophyta</taxon>
        <taxon>Magnoliopsida</taxon>
        <taxon>eudicotyledons</taxon>
        <taxon>Gunneridae</taxon>
        <taxon>Pentapetalae</taxon>
        <taxon>rosids</taxon>
        <taxon>fabids</taxon>
        <taxon>Fabales</taxon>
        <taxon>Fabaceae</taxon>
        <taxon>Papilionoideae</taxon>
        <taxon>50 kb inversion clade</taxon>
        <taxon>NPAAA clade</taxon>
        <taxon>indigoferoid/millettioid clade</taxon>
        <taxon>Phaseoleae</taxon>
        <taxon>Vigna</taxon>
    </lineage>
</organism>
<reference evidence="1 2" key="1">
    <citation type="journal article" date="2023" name="Life. Sci Alliance">
        <title>Evolutionary insights into 3D genome organization and epigenetic landscape of Vigna mungo.</title>
        <authorList>
            <person name="Junaid A."/>
            <person name="Singh B."/>
            <person name="Bhatia S."/>
        </authorList>
    </citation>
    <scope>NUCLEOTIDE SEQUENCE [LARGE SCALE GENOMIC DNA]</scope>
    <source>
        <strain evidence="1">Urdbean</strain>
    </source>
</reference>
<gene>
    <name evidence="1" type="ORF">V8G54_009419</name>
</gene>
<dbReference type="Proteomes" id="UP001374535">
    <property type="component" value="Chromosome 3"/>
</dbReference>